<dbReference type="Proteomes" id="UP001610104">
    <property type="component" value="Unassembled WGS sequence"/>
</dbReference>
<reference evidence="1 2" key="1">
    <citation type="submission" date="2024-02" db="EMBL/GenBank/DDBJ databases">
        <title>A Gaetbulibacter species isolated from tidal flats and genomic insights of their niches.</title>
        <authorList>
            <person name="Ye Y."/>
        </authorList>
    </citation>
    <scope>NUCLEOTIDE SEQUENCE [LARGE SCALE GENOMIC DNA]</scope>
    <source>
        <strain evidence="1 2">KEM-8</strain>
    </source>
</reference>
<proteinExistence type="predicted"/>
<comment type="caution">
    <text evidence="1">The sequence shown here is derived from an EMBL/GenBank/DDBJ whole genome shotgun (WGS) entry which is preliminary data.</text>
</comment>
<organism evidence="1 2">
    <name type="scientific">Gaetbulibacter aquiaggeris</name>
    <dbReference type="NCBI Taxonomy" id="1735373"/>
    <lineage>
        <taxon>Bacteria</taxon>
        <taxon>Pseudomonadati</taxon>
        <taxon>Bacteroidota</taxon>
        <taxon>Flavobacteriia</taxon>
        <taxon>Flavobacteriales</taxon>
        <taxon>Flavobacteriaceae</taxon>
        <taxon>Gaetbulibacter</taxon>
    </lineage>
</organism>
<evidence type="ECO:0000313" key="1">
    <source>
        <dbReference type="EMBL" id="MFH6768293.1"/>
    </source>
</evidence>
<accession>A0ABW7MPJ0</accession>
<name>A0ABW7MPJ0_9FLAO</name>
<gene>
    <name evidence="1" type="ORF">V8G56_06065</name>
</gene>
<dbReference type="EMBL" id="JBAWKC010000001">
    <property type="protein sequence ID" value="MFH6768293.1"/>
    <property type="molecule type" value="Genomic_DNA"/>
</dbReference>
<protein>
    <recommendedName>
        <fullName evidence="3">SGNH/GDSL hydrolase family protein</fullName>
    </recommendedName>
</protein>
<sequence>MQLKQSIIIALALSVLSLTAWEVFWRAQGVYPTLDDNEALWAVQRQRVEKATDKDIVLMGSSRVLFDMQLDQWQEQSGIRPIQLASVGSTPLPIFHDVVNNTNFNGTIVVGVTPGLFFSTTSPDAQPWQWPQSKVDYYKKRTYAQIANHFLSLPLQKNLAFISEDQGVDGVKLKELLGKINVGDRVVDPMPPFHEFGEIQEDRNLKMKQITVTDTAYANSIIKVWQFFMKGAASGPPPDKESTMTFFLDDLKIFEARGGHVILVRCPSSGSLRVGENMGVPRAGFWDDLVKQSHLKAYHFEDYDQLKDLKCPEESHLSAEDAQYFTTEIVKIMKADGALSHLKTN</sequence>
<evidence type="ECO:0008006" key="3">
    <source>
        <dbReference type="Google" id="ProtNLM"/>
    </source>
</evidence>
<keyword evidence="2" id="KW-1185">Reference proteome</keyword>
<dbReference type="RefSeq" id="WP_395437530.1">
    <property type="nucleotide sequence ID" value="NZ_JBAWKC010000001.1"/>
</dbReference>
<evidence type="ECO:0000313" key="2">
    <source>
        <dbReference type="Proteomes" id="UP001610104"/>
    </source>
</evidence>